<evidence type="ECO:0000256" key="8">
    <source>
        <dbReference type="ARBA" id="ARBA00023034"/>
    </source>
</evidence>
<dbReference type="EMBL" id="MTYJ01000121">
    <property type="protein sequence ID" value="OQV13567.1"/>
    <property type="molecule type" value="Genomic_DNA"/>
</dbReference>
<accession>A0A1W0WEG6</accession>
<feature type="transmembrane region" description="Helical" evidence="14">
    <location>
        <begin position="179"/>
        <end position="199"/>
    </location>
</feature>
<keyword evidence="16" id="KW-1185">Reference proteome</keyword>
<organism evidence="15 16">
    <name type="scientific">Hypsibius exemplaris</name>
    <name type="common">Freshwater tardigrade</name>
    <dbReference type="NCBI Taxonomy" id="2072580"/>
    <lineage>
        <taxon>Eukaryota</taxon>
        <taxon>Metazoa</taxon>
        <taxon>Ecdysozoa</taxon>
        <taxon>Tardigrada</taxon>
        <taxon>Eutardigrada</taxon>
        <taxon>Parachela</taxon>
        <taxon>Hypsibioidea</taxon>
        <taxon>Hypsibiidae</taxon>
        <taxon>Hypsibius</taxon>
    </lineage>
</organism>
<dbReference type="Proteomes" id="UP000192578">
    <property type="component" value="Unassembled WGS sequence"/>
</dbReference>
<dbReference type="GO" id="GO:0008476">
    <property type="term" value="F:protein-tyrosine sulfotransferase activity"/>
    <property type="evidence" value="ECO:0007669"/>
    <property type="project" value="UniProtKB-EC"/>
</dbReference>
<evidence type="ECO:0000313" key="16">
    <source>
        <dbReference type="Proteomes" id="UP000192578"/>
    </source>
</evidence>
<evidence type="ECO:0000256" key="11">
    <source>
        <dbReference type="ARBA" id="ARBA00023180"/>
    </source>
</evidence>
<comment type="caution">
    <text evidence="15">The sequence shown here is derived from an EMBL/GenBank/DDBJ whole genome shotgun (WGS) entry which is preliminary data.</text>
</comment>
<protein>
    <recommendedName>
        <fullName evidence="3 13">Protein-tyrosine sulfotransferase</fullName>
        <ecNumber evidence="3 13">2.8.2.20</ecNumber>
    </recommendedName>
</protein>
<evidence type="ECO:0000256" key="9">
    <source>
        <dbReference type="ARBA" id="ARBA00023136"/>
    </source>
</evidence>
<name>A0A1W0WEG6_HYPEX</name>
<sequence length="558" mass="62342">MEAGSWGENSYEFLVFLFIFERIRPEHSFVIIRRASGVLSHSQPQLRVFSSPKPNTVCLDAELTRNTLAKFCVLIQSRRRTLLPIHPPITIPVCPSSSSSSVAQLRKESHLVQETKRSCLNVWLGFRLVSEILLTVPTCSPTRGDPVSIFPCKSSFLHKTGVRPEMTAAVMRGWIAKRVLIVLFLFLLIALLSSIMVPLQCATDSLVRRGFIEDKLTKKTYAYDQNIPLIFVGGMPRSGTTLMRAMLDAHSMVRCGEETRVIPRLLALRQMWLKSDKEVRRLNSAGVTNDVIDPAFAAFILEVIVRHGEPADRFCNKDPFTMKSAGYLSELFPNAKFLFMVRDGRATVHSIITRKITITGFRLDSYRECMEKWNSAMELMFSQCRQVGPDRCMLVYYEQLVLHPKVWMERIAGFLQLPWEEAMLHHEALVGKPGGIALSNVERSSDQVIKPINIDALGKWVGVIPQDVVDSMATLAPMLQRLGYDPYSNSANYGTPDGMVINNTNSIHAQSDLWLEKGKSVVAPDSEAGKMLVELAAKDAAVVEKDERGVAAAVGGDT</sequence>
<comment type="similarity">
    <text evidence="2 13">Belongs to the protein sulfotransferase family.</text>
</comment>
<evidence type="ECO:0000313" key="15">
    <source>
        <dbReference type="EMBL" id="OQV13567.1"/>
    </source>
</evidence>
<evidence type="ECO:0000256" key="1">
    <source>
        <dbReference type="ARBA" id="ARBA00004323"/>
    </source>
</evidence>
<dbReference type="Gene3D" id="3.40.50.300">
    <property type="entry name" value="P-loop containing nucleotide triphosphate hydrolases"/>
    <property type="match status" value="1"/>
</dbReference>
<dbReference type="AlphaFoldDB" id="A0A1W0WEG6"/>
<reference evidence="16" key="1">
    <citation type="submission" date="2017-01" db="EMBL/GenBank/DDBJ databases">
        <title>Comparative genomics of anhydrobiosis in the tardigrade Hypsibius dujardini.</title>
        <authorList>
            <person name="Yoshida Y."/>
            <person name="Koutsovoulos G."/>
            <person name="Laetsch D."/>
            <person name="Stevens L."/>
            <person name="Kumar S."/>
            <person name="Horikawa D."/>
            <person name="Ishino K."/>
            <person name="Komine S."/>
            <person name="Tomita M."/>
            <person name="Blaxter M."/>
            <person name="Arakawa K."/>
        </authorList>
    </citation>
    <scope>NUCLEOTIDE SEQUENCE [LARGE SCALE GENOMIC DNA]</scope>
    <source>
        <strain evidence="16">Z151</strain>
    </source>
</reference>
<dbReference type="InterPro" id="IPR027417">
    <property type="entry name" value="P-loop_NTPase"/>
</dbReference>
<evidence type="ECO:0000256" key="4">
    <source>
        <dbReference type="ARBA" id="ARBA00022679"/>
    </source>
</evidence>
<keyword evidence="8" id="KW-0333">Golgi apparatus</keyword>
<dbReference type="InterPro" id="IPR026634">
    <property type="entry name" value="TPST-like"/>
</dbReference>
<evidence type="ECO:0000256" key="3">
    <source>
        <dbReference type="ARBA" id="ARBA00013262"/>
    </source>
</evidence>
<evidence type="ECO:0000256" key="7">
    <source>
        <dbReference type="ARBA" id="ARBA00022989"/>
    </source>
</evidence>
<dbReference type="PANTHER" id="PTHR12788">
    <property type="entry name" value="PROTEIN-TYROSINE SULFOTRANSFERASE 2"/>
    <property type="match status" value="1"/>
</dbReference>
<proteinExistence type="inferred from homology"/>
<dbReference type="EC" id="2.8.2.20" evidence="3 13"/>
<dbReference type="PANTHER" id="PTHR12788:SF10">
    <property type="entry name" value="PROTEIN-TYROSINE SULFOTRANSFERASE"/>
    <property type="match status" value="1"/>
</dbReference>
<evidence type="ECO:0000256" key="12">
    <source>
        <dbReference type="ARBA" id="ARBA00048460"/>
    </source>
</evidence>
<dbReference type="Pfam" id="PF13469">
    <property type="entry name" value="Sulfotransfer_3"/>
    <property type="match status" value="1"/>
</dbReference>
<comment type="catalytic activity">
    <reaction evidence="12 13">
        <text>L-tyrosyl-[protein] + 3'-phosphoadenylyl sulfate = O-sulfo-L-tyrosine-[protein] + adenosine 3',5'-bisphosphate + H(+)</text>
        <dbReference type="Rhea" id="RHEA:16801"/>
        <dbReference type="Rhea" id="RHEA-COMP:10136"/>
        <dbReference type="Rhea" id="RHEA-COMP:11688"/>
        <dbReference type="ChEBI" id="CHEBI:15378"/>
        <dbReference type="ChEBI" id="CHEBI:46858"/>
        <dbReference type="ChEBI" id="CHEBI:58339"/>
        <dbReference type="ChEBI" id="CHEBI:58343"/>
        <dbReference type="ChEBI" id="CHEBI:65286"/>
        <dbReference type="EC" id="2.8.2.20"/>
    </reaction>
</comment>
<keyword evidence="6" id="KW-0735">Signal-anchor</keyword>
<evidence type="ECO:0000256" key="14">
    <source>
        <dbReference type="SAM" id="Phobius"/>
    </source>
</evidence>
<evidence type="ECO:0000256" key="10">
    <source>
        <dbReference type="ARBA" id="ARBA00023157"/>
    </source>
</evidence>
<evidence type="ECO:0000256" key="13">
    <source>
        <dbReference type="RuleBase" id="RU365018"/>
    </source>
</evidence>
<evidence type="ECO:0000256" key="6">
    <source>
        <dbReference type="ARBA" id="ARBA00022968"/>
    </source>
</evidence>
<keyword evidence="4 13" id="KW-0808">Transferase</keyword>
<keyword evidence="10" id="KW-1015">Disulfide bond</keyword>
<dbReference type="GO" id="GO:0000139">
    <property type="term" value="C:Golgi membrane"/>
    <property type="evidence" value="ECO:0007669"/>
    <property type="project" value="UniProtKB-SubCell"/>
</dbReference>
<evidence type="ECO:0000256" key="5">
    <source>
        <dbReference type="ARBA" id="ARBA00022692"/>
    </source>
</evidence>
<comment type="subcellular location">
    <subcellularLocation>
        <location evidence="1">Golgi apparatus membrane</location>
        <topology evidence="1">Single-pass type II membrane protein</topology>
    </subcellularLocation>
</comment>
<keyword evidence="7 14" id="KW-1133">Transmembrane helix</keyword>
<keyword evidence="11" id="KW-0325">Glycoprotein</keyword>
<comment type="function">
    <text evidence="13">Catalyzes the O-sulfation of tyrosine residues within acidic motifs of polypeptides, using 3'-phosphoadenylyl sulfate (PAPS) as cosubstrate.</text>
</comment>
<dbReference type="FunFam" id="3.40.50.300:FF:000290">
    <property type="entry name" value="Protein-tyrosine sulfotransferase"/>
    <property type="match status" value="1"/>
</dbReference>
<evidence type="ECO:0000256" key="2">
    <source>
        <dbReference type="ARBA" id="ARBA00009988"/>
    </source>
</evidence>
<keyword evidence="5 14" id="KW-0812">Transmembrane</keyword>
<dbReference type="OrthoDB" id="545675at2759"/>
<gene>
    <name evidence="15" type="ORF">BV898_12204</name>
</gene>
<keyword evidence="9 14" id="KW-0472">Membrane</keyword>
<dbReference type="SUPFAM" id="SSF52540">
    <property type="entry name" value="P-loop containing nucleoside triphosphate hydrolases"/>
    <property type="match status" value="1"/>
</dbReference>